<feature type="domain" description="ABC transporter" evidence="5">
    <location>
        <begin position="7"/>
        <end position="248"/>
    </location>
</feature>
<reference evidence="6 7" key="1">
    <citation type="submission" date="2021-05" db="EMBL/GenBank/DDBJ databases">
        <title>The draft genome of Geobacter pelophilus DSM 12255.</title>
        <authorList>
            <person name="Xu Z."/>
            <person name="Masuda Y."/>
            <person name="Itoh H."/>
            <person name="Senoo K."/>
        </authorList>
    </citation>
    <scope>NUCLEOTIDE SEQUENCE [LARGE SCALE GENOMIC DNA]</scope>
    <source>
        <strain evidence="6 7">DSM 12255</strain>
    </source>
</reference>
<name>A0AAW4KXY2_9BACT</name>
<evidence type="ECO:0000256" key="2">
    <source>
        <dbReference type="ARBA" id="ARBA00022448"/>
    </source>
</evidence>
<dbReference type="GO" id="GO:0008146">
    <property type="term" value="F:sulfotransferase activity"/>
    <property type="evidence" value="ECO:0007669"/>
    <property type="project" value="InterPro"/>
</dbReference>
<dbReference type="AlphaFoldDB" id="A0AAW4KXY2"/>
<evidence type="ECO:0000313" key="7">
    <source>
        <dbReference type="Proteomes" id="UP000811899"/>
    </source>
</evidence>
<dbReference type="GO" id="GO:0005524">
    <property type="term" value="F:ATP binding"/>
    <property type="evidence" value="ECO:0007669"/>
    <property type="project" value="UniProtKB-KW"/>
</dbReference>
<dbReference type="CDD" id="cd10147">
    <property type="entry name" value="Wzt_C-like"/>
    <property type="match status" value="1"/>
</dbReference>
<dbReference type="InterPro" id="IPR027417">
    <property type="entry name" value="P-loop_NTPase"/>
</dbReference>
<evidence type="ECO:0000256" key="4">
    <source>
        <dbReference type="ARBA" id="ARBA00022840"/>
    </source>
</evidence>
<dbReference type="PANTHER" id="PTHR46743">
    <property type="entry name" value="TEICHOIC ACIDS EXPORT ATP-BINDING PROTEIN TAGH"/>
    <property type="match status" value="1"/>
</dbReference>
<keyword evidence="2" id="KW-0813">Transport</keyword>
<dbReference type="InterPro" id="IPR000863">
    <property type="entry name" value="Sulfotransferase_dom"/>
</dbReference>
<dbReference type="Pfam" id="PF00685">
    <property type="entry name" value="Sulfotransfer_1"/>
    <property type="match status" value="1"/>
</dbReference>
<dbReference type="InterPro" id="IPR017871">
    <property type="entry name" value="ABC_transporter-like_CS"/>
</dbReference>
<keyword evidence="7" id="KW-1185">Reference proteome</keyword>
<evidence type="ECO:0000259" key="5">
    <source>
        <dbReference type="PROSITE" id="PS50893"/>
    </source>
</evidence>
<dbReference type="Pfam" id="PF14524">
    <property type="entry name" value="Wzt_C"/>
    <property type="match status" value="1"/>
</dbReference>
<dbReference type="Proteomes" id="UP000811899">
    <property type="component" value="Unassembled WGS sequence"/>
</dbReference>
<keyword evidence="4 6" id="KW-0067">ATP-binding</keyword>
<evidence type="ECO:0000256" key="3">
    <source>
        <dbReference type="ARBA" id="ARBA00022741"/>
    </source>
</evidence>
<comment type="similarity">
    <text evidence="1">Belongs to the ABC transporter superfamily.</text>
</comment>
<dbReference type="PANTHER" id="PTHR46743:SF2">
    <property type="entry name" value="TEICHOIC ACIDS EXPORT ATP-BINDING PROTEIN TAGH"/>
    <property type="match status" value="1"/>
</dbReference>
<dbReference type="Gene3D" id="2.70.50.60">
    <property type="entry name" value="abc- transporter (atp binding component) like domain"/>
    <property type="match status" value="1"/>
</dbReference>
<organism evidence="6 7">
    <name type="scientific">Geoanaerobacter pelophilus</name>
    <dbReference type="NCBI Taxonomy" id="60036"/>
    <lineage>
        <taxon>Bacteria</taxon>
        <taxon>Pseudomonadati</taxon>
        <taxon>Thermodesulfobacteriota</taxon>
        <taxon>Desulfuromonadia</taxon>
        <taxon>Geobacterales</taxon>
        <taxon>Geobacteraceae</taxon>
        <taxon>Geoanaerobacter</taxon>
    </lineage>
</organism>
<dbReference type="EMBL" id="JAHCVJ010000001">
    <property type="protein sequence ID" value="MBT0663403.1"/>
    <property type="molecule type" value="Genomic_DNA"/>
</dbReference>
<dbReference type="CDD" id="cd03220">
    <property type="entry name" value="ABC_KpsT_Wzt"/>
    <property type="match status" value="1"/>
</dbReference>
<dbReference type="SMART" id="SM00382">
    <property type="entry name" value="AAA"/>
    <property type="match status" value="1"/>
</dbReference>
<dbReference type="SUPFAM" id="SSF52540">
    <property type="entry name" value="P-loop containing nucleoside triphosphate hydrolases"/>
    <property type="match status" value="2"/>
</dbReference>
<dbReference type="GO" id="GO:0016020">
    <property type="term" value="C:membrane"/>
    <property type="evidence" value="ECO:0007669"/>
    <property type="project" value="InterPro"/>
</dbReference>
<dbReference type="InterPro" id="IPR050683">
    <property type="entry name" value="Bact_Polysacc_Export_ATP-bd"/>
</dbReference>
<comment type="caution">
    <text evidence="6">The sequence shown here is derived from an EMBL/GenBank/DDBJ whole genome shotgun (WGS) entry which is preliminary data.</text>
</comment>
<proteinExistence type="inferred from homology"/>
<dbReference type="PROSITE" id="PS00211">
    <property type="entry name" value="ABC_TRANSPORTER_1"/>
    <property type="match status" value="1"/>
</dbReference>
<dbReference type="RefSeq" id="WP_214170143.1">
    <property type="nucleotide sequence ID" value="NZ_JAHCVJ010000001.1"/>
</dbReference>
<dbReference type="InterPro" id="IPR015860">
    <property type="entry name" value="ABC_transpr_TagH-like"/>
</dbReference>
<dbReference type="GO" id="GO:0140359">
    <property type="term" value="F:ABC-type transporter activity"/>
    <property type="evidence" value="ECO:0007669"/>
    <property type="project" value="InterPro"/>
</dbReference>
<dbReference type="Gene3D" id="3.40.50.300">
    <property type="entry name" value="P-loop containing nucleotide triphosphate hydrolases"/>
    <property type="match status" value="2"/>
</dbReference>
<dbReference type="InterPro" id="IPR003439">
    <property type="entry name" value="ABC_transporter-like_ATP-bd"/>
</dbReference>
<accession>A0AAW4KXY2</accession>
<dbReference type="GO" id="GO:0016887">
    <property type="term" value="F:ATP hydrolysis activity"/>
    <property type="evidence" value="ECO:0007669"/>
    <property type="project" value="InterPro"/>
</dbReference>
<dbReference type="PROSITE" id="PS50893">
    <property type="entry name" value="ABC_TRANSPORTER_2"/>
    <property type="match status" value="1"/>
</dbReference>
<evidence type="ECO:0000256" key="1">
    <source>
        <dbReference type="ARBA" id="ARBA00005417"/>
    </source>
</evidence>
<evidence type="ECO:0000313" key="6">
    <source>
        <dbReference type="EMBL" id="MBT0663403.1"/>
    </source>
</evidence>
<protein>
    <submittedName>
        <fullName evidence="6">ABC transporter ATP-binding protein</fullName>
    </submittedName>
</protein>
<keyword evidence="3" id="KW-0547">Nucleotide-binding</keyword>
<dbReference type="Pfam" id="PF00005">
    <property type="entry name" value="ABC_tran"/>
    <property type="match status" value="1"/>
</dbReference>
<dbReference type="InterPro" id="IPR029439">
    <property type="entry name" value="Wzt_C"/>
</dbReference>
<gene>
    <name evidence="6" type="ORF">KI809_03730</name>
</gene>
<sequence length="721" mass="81836">MTDDIAIKVENLSKVYKLYNLPVDRLKESLHPFRKKYHHDFFALNDVSFEIKKGEAVGIIGKNGSGKSTLLKILTGVLTPSCGAVHVNGKVAALLELGAGFNPELSGIENVYFNGMLMGYTREEMENRLDEILSFADIGDFVHQPVKSYSSGMFVRLAFSVAISVEPEILIIDEALSVGDMFFQAKCMTVLDRFRRKGCTILFVSHNIQTIKSLCQRAVHISKGKIVGIGDAAQISDAYMREIREDSEHRIETADTHSRDGKANLLLDDINSNYFKIDESLDKLDSKLRYGSGEARFKSVELLNEQDEPIVHADYDDIVKIKLCVECYQHCVISVNYNIRDEYNINIIGSDFTIEGSELIEVAPHDRYIVEFETKLPLAAGNYNLLISITEPLIANKSAKFIDVIEVAKVFTMLERPGARLWAKTYVKNTLNIRKVQNTCHRSFAIPEHAVTNGGLKKNSPTFLIIGAQKAGTTALFSLLAKHPKILAPKSKELNFFQDDKNFSKGRGWYHEQFPGEEAFSSGQITFEATPEYLYRLPAAQRIYDFNRSMKLIVLVRDPVERAFSAWNMYKNFRNSPYFSGLTEHRSFEQAIGQELYAIASGEHAPYSGFERQDNCSMPFPGYISRGIYCEQLERYFQIFDAGQLLVLHSDDLNLRKPETLRRVTDFLELEEFTPETPKGRAANEGTYSSEISGSLREILKEFYRPYNDRLYRLVGVNYGW</sequence>
<dbReference type="InterPro" id="IPR003593">
    <property type="entry name" value="AAA+_ATPase"/>
</dbReference>